<evidence type="ECO:0000313" key="3">
    <source>
        <dbReference type="Proteomes" id="UP001499959"/>
    </source>
</evidence>
<feature type="transmembrane region" description="Helical" evidence="1">
    <location>
        <begin position="325"/>
        <end position="344"/>
    </location>
</feature>
<evidence type="ECO:0000313" key="2">
    <source>
        <dbReference type="EMBL" id="GAA4796304.1"/>
    </source>
</evidence>
<name>A0ABP9BIY0_9GAMM</name>
<keyword evidence="1" id="KW-0812">Transmembrane</keyword>
<keyword evidence="1" id="KW-0472">Membrane</keyword>
<comment type="caution">
    <text evidence="2">The sequence shown here is derived from an EMBL/GenBank/DDBJ whole genome shotgun (WGS) entry which is preliminary data.</text>
</comment>
<feature type="transmembrane region" description="Helical" evidence="1">
    <location>
        <begin position="208"/>
        <end position="226"/>
    </location>
</feature>
<feature type="transmembrane region" description="Helical" evidence="1">
    <location>
        <begin position="350"/>
        <end position="370"/>
    </location>
</feature>
<protein>
    <recommendedName>
        <fullName evidence="4">Glycosyltransferase RgtA/B/C/D-like domain-containing protein</fullName>
    </recommendedName>
</protein>
<feature type="transmembrane region" description="Helical" evidence="1">
    <location>
        <begin position="93"/>
        <end position="112"/>
    </location>
</feature>
<feature type="transmembrane region" description="Helical" evidence="1">
    <location>
        <begin position="124"/>
        <end position="143"/>
    </location>
</feature>
<accession>A0ABP9BIY0</accession>
<proteinExistence type="predicted"/>
<feature type="transmembrane region" description="Helical" evidence="1">
    <location>
        <begin position="300"/>
        <end position="318"/>
    </location>
</feature>
<dbReference type="RefSeq" id="WP_345303442.1">
    <property type="nucleotide sequence ID" value="NZ_BAABJE010000010.1"/>
</dbReference>
<reference evidence="3" key="1">
    <citation type="journal article" date="2019" name="Int. J. Syst. Evol. Microbiol.">
        <title>The Global Catalogue of Microorganisms (GCM) 10K type strain sequencing project: providing services to taxonomists for standard genome sequencing and annotation.</title>
        <authorList>
            <consortium name="The Broad Institute Genomics Platform"/>
            <consortium name="The Broad Institute Genome Sequencing Center for Infectious Disease"/>
            <person name="Wu L."/>
            <person name="Ma J."/>
        </authorList>
    </citation>
    <scope>NUCLEOTIDE SEQUENCE [LARGE SCALE GENOMIC DNA]</scope>
    <source>
        <strain evidence="3">JCM 18204</strain>
    </source>
</reference>
<gene>
    <name evidence="2" type="ORF">GCM10023307_22760</name>
</gene>
<feature type="transmembrane region" description="Helical" evidence="1">
    <location>
        <begin position="178"/>
        <end position="202"/>
    </location>
</feature>
<dbReference type="EMBL" id="BAABJE010000010">
    <property type="protein sequence ID" value="GAA4796304.1"/>
    <property type="molecule type" value="Genomic_DNA"/>
</dbReference>
<evidence type="ECO:0000256" key="1">
    <source>
        <dbReference type="SAM" id="Phobius"/>
    </source>
</evidence>
<feature type="transmembrane region" description="Helical" evidence="1">
    <location>
        <begin position="16"/>
        <end position="35"/>
    </location>
</feature>
<keyword evidence="1" id="KW-1133">Transmembrane helix</keyword>
<organism evidence="2 3">
    <name type="scientific">Lysobacter hankyongensis</name>
    <dbReference type="NCBI Taxonomy" id="1176535"/>
    <lineage>
        <taxon>Bacteria</taxon>
        <taxon>Pseudomonadati</taxon>
        <taxon>Pseudomonadota</taxon>
        <taxon>Gammaproteobacteria</taxon>
        <taxon>Lysobacterales</taxon>
        <taxon>Lysobacteraceae</taxon>
        <taxon>Lysobacter</taxon>
    </lineage>
</organism>
<feature type="transmembrane region" description="Helical" evidence="1">
    <location>
        <begin position="277"/>
        <end position="294"/>
    </location>
</feature>
<sequence length="455" mass="48959">MPVRRSYIARLSSSPNALMWMVLLLALLGQIPLLLNPGYFSHDELQWAAAADVAAGAPLPWFPWTAVDAYQYRPLTFNLWLWLSHRLFDDPQAFHAVCVLWGSVNAMLLAVLGRRLGVAPLPAAAAALVFALGPFAALVHGWVGTLGDLIWSSCALGIGLLATARVRTGWVVAGTVVLTASALLAKEAAMAIPAMLAVAWWFDRRRRVWRFAMVSSAVVAAVYLLLRLEALLQPVAQGPQYALSLAHPPLRWLEYQLFAPLLHVPETFATFPQGGRIGLAIAALLWLGGLFALSRGGWRLLALALVGGIAALLPVLPLGASWNHYGYAWAAWTAMCFAAGWPAMPRSSRALVVLTALLALAHGAMVMRLIHRVGTIQSVFSPALAAAVAAAPAHPVRLRVAPDAGAWIFQRLTHEIPRYRGVPIGARVVLVAADASVDASADYRVEADGRLVPLR</sequence>
<evidence type="ECO:0008006" key="4">
    <source>
        <dbReference type="Google" id="ProtNLM"/>
    </source>
</evidence>
<dbReference type="Proteomes" id="UP001499959">
    <property type="component" value="Unassembled WGS sequence"/>
</dbReference>
<keyword evidence="3" id="KW-1185">Reference proteome</keyword>